<evidence type="ECO:0000256" key="1">
    <source>
        <dbReference type="SAM" id="SignalP"/>
    </source>
</evidence>
<proteinExistence type="predicted"/>
<organism evidence="2 3">
    <name type="scientific">Blepharisma stoltei</name>
    <dbReference type="NCBI Taxonomy" id="1481888"/>
    <lineage>
        <taxon>Eukaryota</taxon>
        <taxon>Sar</taxon>
        <taxon>Alveolata</taxon>
        <taxon>Ciliophora</taxon>
        <taxon>Postciliodesmatophora</taxon>
        <taxon>Heterotrichea</taxon>
        <taxon>Heterotrichida</taxon>
        <taxon>Blepharismidae</taxon>
        <taxon>Blepharisma</taxon>
    </lineage>
</organism>
<dbReference type="Proteomes" id="UP001162131">
    <property type="component" value="Unassembled WGS sequence"/>
</dbReference>
<dbReference type="EMBL" id="CAJZBQ010000043">
    <property type="protein sequence ID" value="CAG9327450.1"/>
    <property type="molecule type" value="Genomic_DNA"/>
</dbReference>
<evidence type="ECO:0000313" key="3">
    <source>
        <dbReference type="Proteomes" id="UP001162131"/>
    </source>
</evidence>
<keyword evidence="1" id="KW-0732">Signal</keyword>
<dbReference type="AlphaFoldDB" id="A0AAU9JR48"/>
<comment type="caution">
    <text evidence="2">The sequence shown here is derived from an EMBL/GenBank/DDBJ whole genome shotgun (WGS) entry which is preliminary data.</text>
</comment>
<evidence type="ECO:0000313" key="2">
    <source>
        <dbReference type="EMBL" id="CAG9327450.1"/>
    </source>
</evidence>
<name>A0AAU9JR48_9CILI</name>
<accession>A0AAU9JR48</accession>
<sequence length="131" mass="15228">MVWVFLLFFLQLGINAISSVSSVFPPQYSQYLDWNTNIDIKLTEAILSGEEIQPSFGISFWIKIYDIKSDQFIFLIDQSKSKSKSNWKFNNYLGLKYSYLLPSSSFYFFLEWAQENAGPSSILKLSYVKIT</sequence>
<protein>
    <submittedName>
        <fullName evidence="2">Uncharacterized protein</fullName>
    </submittedName>
</protein>
<gene>
    <name evidence="2" type="ORF">BSTOLATCC_MIC43485</name>
</gene>
<feature type="signal peptide" evidence="1">
    <location>
        <begin position="1"/>
        <end position="16"/>
    </location>
</feature>
<reference evidence="2" key="1">
    <citation type="submission" date="2021-09" db="EMBL/GenBank/DDBJ databases">
        <authorList>
            <consortium name="AG Swart"/>
            <person name="Singh M."/>
            <person name="Singh A."/>
            <person name="Seah K."/>
            <person name="Emmerich C."/>
        </authorList>
    </citation>
    <scope>NUCLEOTIDE SEQUENCE</scope>
    <source>
        <strain evidence="2">ATCC30299</strain>
    </source>
</reference>
<keyword evidence="3" id="KW-1185">Reference proteome</keyword>
<feature type="chain" id="PRO_5043885672" evidence="1">
    <location>
        <begin position="17"/>
        <end position="131"/>
    </location>
</feature>